<keyword evidence="1" id="KW-0812">Transmembrane</keyword>
<accession>A0ABS8QJK5</accession>
<feature type="transmembrane region" description="Helical" evidence="1">
    <location>
        <begin position="64"/>
        <end position="85"/>
    </location>
</feature>
<keyword evidence="1" id="KW-0472">Membrane</keyword>
<protein>
    <submittedName>
        <fullName evidence="2">DUF1294 domain-containing protein</fullName>
    </submittedName>
</protein>
<sequence length="88" mass="10108">MYTISIVFFIMTVIGFVLMGMDKRKAKKHQYRISEMTLWLVAFFGGAVGAYLGMQCFRHKTKHLTFRIGFPALAIIDIILFIKIVGVF</sequence>
<keyword evidence="1" id="KW-1133">Transmembrane helix</keyword>
<proteinExistence type="predicted"/>
<gene>
    <name evidence="2" type="ORF">LRS37_11345</name>
</gene>
<feature type="transmembrane region" description="Helical" evidence="1">
    <location>
        <begin position="33"/>
        <end position="52"/>
    </location>
</feature>
<dbReference type="InterPro" id="IPR010718">
    <property type="entry name" value="DUF1294"/>
</dbReference>
<feature type="transmembrane region" description="Helical" evidence="1">
    <location>
        <begin position="6"/>
        <end position="21"/>
    </location>
</feature>
<dbReference type="RefSeq" id="WP_038536628.1">
    <property type="nucleotide sequence ID" value="NZ_JAAFZF010000053.1"/>
</dbReference>
<reference evidence="2 3" key="1">
    <citation type="journal article" date="2023" name="Antonie Van Leeuwenhoek">
        <title>Unveiling the genomic potential of a novel thermostable glycoside hydrolases producing Neobacillus sedimentimangrovi UE25.</title>
        <authorList>
            <person name="Ejaz U."/>
            <person name="Saleem F."/>
            <person name="Rashid R."/>
            <person name="Hasan K.A."/>
            <person name="Syed M.N."/>
            <person name="Sohail M."/>
        </authorList>
    </citation>
    <scope>NUCLEOTIDE SEQUENCE [LARGE SCALE GENOMIC DNA]</scope>
    <source>
        <strain evidence="2 3">UE25</strain>
    </source>
</reference>
<evidence type="ECO:0000256" key="1">
    <source>
        <dbReference type="SAM" id="Phobius"/>
    </source>
</evidence>
<comment type="caution">
    <text evidence="2">The sequence shown here is derived from an EMBL/GenBank/DDBJ whole genome shotgun (WGS) entry which is preliminary data.</text>
</comment>
<keyword evidence="3" id="KW-1185">Reference proteome</keyword>
<dbReference type="Proteomes" id="UP001162836">
    <property type="component" value="Unassembled WGS sequence"/>
</dbReference>
<dbReference type="EMBL" id="JAJODE010000031">
    <property type="protein sequence ID" value="MCD4839464.1"/>
    <property type="molecule type" value="Genomic_DNA"/>
</dbReference>
<evidence type="ECO:0000313" key="3">
    <source>
        <dbReference type="Proteomes" id="UP001162836"/>
    </source>
</evidence>
<dbReference type="Pfam" id="PF06961">
    <property type="entry name" value="DUF1294"/>
    <property type="match status" value="1"/>
</dbReference>
<organism evidence="2 3">
    <name type="scientific">Neobacillus sedimentimangrovi</name>
    <dbReference type="NCBI Taxonomy" id="2699460"/>
    <lineage>
        <taxon>Bacteria</taxon>
        <taxon>Bacillati</taxon>
        <taxon>Bacillota</taxon>
        <taxon>Bacilli</taxon>
        <taxon>Bacillales</taxon>
        <taxon>Bacillaceae</taxon>
        <taxon>Neobacillus</taxon>
    </lineage>
</organism>
<name>A0ABS8QJK5_9BACI</name>
<evidence type="ECO:0000313" key="2">
    <source>
        <dbReference type="EMBL" id="MCD4839464.1"/>
    </source>
</evidence>